<dbReference type="AlphaFoldDB" id="A0A210QJ83"/>
<evidence type="ECO:0000313" key="4">
    <source>
        <dbReference type="Proteomes" id="UP000242188"/>
    </source>
</evidence>
<evidence type="ECO:0000256" key="1">
    <source>
        <dbReference type="SAM" id="MobiDB-lite"/>
    </source>
</evidence>
<keyword evidence="2" id="KW-1133">Transmembrane helix</keyword>
<proteinExistence type="predicted"/>
<feature type="transmembrane region" description="Helical" evidence="2">
    <location>
        <begin position="37"/>
        <end position="56"/>
    </location>
</feature>
<protein>
    <submittedName>
        <fullName evidence="3">Uncharacterized protein</fullName>
    </submittedName>
</protein>
<dbReference type="EMBL" id="NEDP02003363">
    <property type="protein sequence ID" value="OWF48838.1"/>
    <property type="molecule type" value="Genomic_DNA"/>
</dbReference>
<reference evidence="3 4" key="1">
    <citation type="journal article" date="2017" name="Nat. Ecol. Evol.">
        <title>Scallop genome provides insights into evolution of bilaterian karyotype and development.</title>
        <authorList>
            <person name="Wang S."/>
            <person name="Zhang J."/>
            <person name="Jiao W."/>
            <person name="Li J."/>
            <person name="Xun X."/>
            <person name="Sun Y."/>
            <person name="Guo X."/>
            <person name="Huan P."/>
            <person name="Dong B."/>
            <person name="Zhang L."/>
            <person name="Hu X."/>
            <person name="Sun X."/>
            <person name="Wang J."/>
            <person name="Zhao C."/>
            <person name="Wang Y."/>
            <person name="Wang D."/>
            <person name="Huang X."/>
            <person name="Wang R."/>
            <person name="Lv J."/>
            <person name="Li Y."/>
            <person name="Zhang Z."/>
            <person name="Liu B."/>
            <person name="Lu W."/>
            <person name="Hui Y."/>
            <person name="Liang J."/>
            <person name="Zhou Z."/>
            <person name="Hou R."/>
            <person name="Li X."/>
            <person name="Liu Y."/>
            <person name="Li H."/>
            <person name="Ning X."/>
            <person name="Lin Y."/>
            <person name="Zhao L."/>
            <person name="Xing Q."/>
            <person name="Dou J."/>
            <person name="Li Y."/>
            <person name="Mao J."/>
            <person name="Guo H."/>
            <person name="Dou H."/>
            <person name="Li T."/>
            <person name="Mu C."/>
            <person name="Jiang W."/>
            <person name="Fu Q."/>
            <person name="Fu X."/>
            <person name="Miao Y."/>
            <person name="Liu J."/>
            <person name="Yu Q."/>
            <person name="Li R."/>
            <person name="Liao H."/>
            <person name="Li X."/>
            <person name="Kong Y."/>
            <person name="Jiang Z."/>
            <person name="Chourrout D."/>
            <person name="Li R."/>
            <person name="Bao Z."/>
        </authorList>
    </citation>
    <scope>NUCLEOTIDE SEQUENCE [LARGE SCALE GENOMIC DNA]</scope>
    <source>
        <strain evidence="3 4">PY_sf001</strain>
    </source>
</reference>
<dbReference type="Proteomes" id="UP000242188">
    <property type="component" value="Unassembled WGS sequence"/>
</dbReference>
<keyword evidence="4" id="KW-1185">Reference proteome</keyword>
<keyword evidence="2" id="KW-0812">Transmembrane</keyword>
<gene>
    <name evidence="3" type="ORF">KP79_PYT08775</name>
</gene>
<keyword evidence="2" id="KW-0472">Membrane</keyword>
<feature type="region of interest" description="Disordered" evidence="1">
    <location>
        <begin position="83"/>
        <end position="115"/>
    </location>
</feature>
<sequence length="115" mass="13238">MPLVHLLVNTSDPDLLNGTVINLQTRHQFKDSELNELLYVVIVIMFYAMALMVLIATQIRKQKGRVGHEIEYYDEHLERNRKLKRPLLQTKPTPRPPIGSVLTKISDEGDMETVT</sequence>
<evidence type="ECO:0000313" key="3">
    <source>
        <dbReference type="EMBL" id="OWF48838.1"/>
    </source>
</evidence>
<evidence type="ECO:0000256" key="2">
    <source>
        <dbReference type="SAM" id="Phobius"/>
    </source>
</evidence>
<organism evidence="3 4">
    <name type="scientific">Mizuhopecten yessoensis</name>
    <name type="common">Japanese scallop</name>
    <name type="synonym">Patinopecten yessoensis</name>
    <dbReference type="NCBI Taxonomy" id="6573"/>
    <lineage>
        <taxon>Eukaryota</taxon>
        <taxon>Metazoa</taxon>
        <taxon>Spiralia</taxon>
        <taxon>Lophotrochozoa</taxon>
        <taxon>Mollusca</taxon>
        <taxon>Bivalvia</taxon>
        <taxon>Autobranchia</taxon>
        <taxon>Pteriomorphia</taxon>
        <taxon>Pectinida</taxon>
        <taxon>Pectinoidea</taxon>
        <taxon>Pectinidae</taxon>
        <taxon>Mizuhopecten</taxon>
    </lineage>
</organism>
<name>A0A210QJ83_MIZYE</name>
<comment type="caution">
    <text evidence="3">The sequence shown here is derived from an EMBL/GenBank/DDBJ whole genome shotgun (WGS) entry which is preliminary data.</text>
</comment>
<accession>A0A210QJ83</accession>